<dbReference type="Gene3D" id="3.80.10.10">
    <property type="entry name" value="Ribonuclease Inhibitor"/>
    <property type="match status" value="1"/>
</dbReference>
<evidence type="ECO:0000313" key="2">
    <source>
        <dbReference type="Proteomes" id="UP000593566"/>
    </source>
</evidence>
<keyword evidence="2" id="KW-1185">Reference proteome</keyword>
<evidence type="ECO:0000313" key="1">
    <source>
        <dbReference type="EMBL" id="KAF6221482.1"/>
    </source>
</evidence>
<name>A0A8H6FAN0_9LECA</name>
<sequence>MVSIPSFYRETEPTNSTTTSRYLAADFPRLTNRRISSPPFTPDFAHEPLPAECTNDGRTAIIADKRAISSQATSHSLCKAQGSHHFRDIRKSSCSSVKEEEGGIAQSFFESVNASVPTSPDAVHNVGNRTGAGTCDCCCRCGRSPKWQPVGPGRKRRSKSYTALRTGISELSGWDLELPRPQEPTEIEVEKSYAPGEAPIERLPVEVLDEIIAQLALDIPPAGYGPRNVDLVACLLTSKTVHVATINTLYSQITLPHSSIFAKFLHHISEYPGLGTIVRRLDLSHTTSVGLGRSRQTNAEVQNLTSKTLLKCLELIPAVQEVLLQENLDDDIDENVLRKLFFGLPKLRAIDFCASASSSFVDAFTSTLTTLIDSPSTMLNIRRLGIHECFTLPSSAFETLLPHLPQLTHLDASHTRITDEALMSLPASATLSHLNLGRCIYITGEGVVDFLTTHPAVRSLVYLNLSCDISRYRLLSDADVDRLLPSLPSSLRSLNLNGAQIYPRHIPQLMPLTKHVEELGLACANISLADVNMLFRQPGPSPTGSRGQQQPWVRPALHYLDLTAIPAVSQSTLFNTPAPTNILLTPGALPLEVIELGDKAISSLRECKNTNKRLGWVVKELGRRGWYVREPIANASVNGAGATTGRRGWKMGAMWWGMRKVPVAWGEVGGLYGHYMFKK</sequence>
<dbReference type="SUPFAM" id="SSF52047">
    <property type="entry name" value="RNI-like"/>
    <property type="match status" value="1"/>
</dbReference>
<proteinExistence type="predicted"/>
<dbReference type="AlphaFoldDB" id="A0A8H6FAN0"/>
<dbReference type="InterPro" id="IPR032675">
    <property type="entry name" value="LRR_dom_sf"/>
</dbReference>
<reference evidence="1 2" key="1">
    <citation type="journal article" date="2020" name="Genomics">
        <title>Complete, high-quality genomes from long-read metagenomic sequencing of two wolf lichen thalli reveals enigmatic genome architecture.</title>
        <authorList>
            <person name="McKenzie S.K."/>
            <person name="Walston R.F."/>
            <person name="Allen J.L."/>
        </authorList>
    </citation>
    <scope>NUCLEOTIDE SEQUENCE [LARGE SCALE GENOMIC DNA]</scope>
    <source>
        <strain evidence="1">WasteWater1</strain>
    </source>
</reference>
<gene>
    <name evidence="1" type="ORF">HO133_002338</name>
</gene>
<protein>
    <submittedName>
        <fullName evidence="1">Uncharacterized protein</fullName>
    </submittedName>
</protein>
<organism evidence="1 2">
    <name type="scientific">Letharia lupina</name>
    <dbReference type="NCBI Taxonomy" id="560253"/>
    <lineage>
        <taxon>Eukaryota</taxon>
        <taxon>Fungi</taxon>
        <taxon>Dikarya</taxon>
        <taxon>Ascomycota</taxon>
        <taxon>Pezizomycotina</taxon>
        <taxon>Lecanoromycetes</taxon>
        <taxon>OSLEUM clade</taxon>
        <taxon>Lecanoromycetidae</taxon>
        <taxon>Lecanorales</taxon>
        <taxon>Lecanorineae</taxon>
        <taxon>Parmeliaceae</taxon>
        <taxon>Letharia</taxon>
    </lineage>
</organism>
<dbReference type="RefSeq" id="XP_037150917.1">
    <property type="nucleotide sequence ID" value="XM_037293264.1"/>
</dbReference>
<dbReference type="EMBL" id="JACCJB010000014">
    <property type="protein sequence ID" value="KAF6221482.1"/>
    <property type="molecule type" value="Genomic_DNA"/>
</dbReference>
<accession>A0A8H6FAN0</accession>
<dbReference type="Proteomes" id="UP000593566">
    <property type="component" value="Unassembled WGS sequence"/>
</dbReference>
<comment type="caution">
    <text evidence="1">The sequence shown here is derived from an EMBL/GenBank/DDBJ whole genome shotgun (WGS) entry which is preliminary data.</text>
</comment>
<dbReference type="GeneID" id="59330751"/>